<organism evidence="2 3">
    <name type="scientific">Bordetella genomosp. 13</name>
    <dbReference type="NCBI Taxonomy" id="463040"/>
    <lineage>
        <taxon>Bacteria</taxon>
        <taxon>Pseudomonadati</taxon>
        <taxon>Pseudomonadota</taxon>
        <taxon>Betaproteobacteria</taxon>
        <taxon>Burkholderiales</taxon>
        <taxon>Alcaligenaceae</taxon>
        <taxon>Bordetella</taxon>
    </lineage>
</organism>
<dbReference type="Proteomes" id="UP000194161">
    <property type="component" value="Chromosome"/>
</dbReference>
<dbReference type="PANTHER" id="PTHR33570:SF2">
    <property type="entry name" value="CARBOXYMUCONOLACTONE DECARBOXYLASE-LIKE DOMAIN-CONTAINING PROTEIN"/>
    <property type="match status" value="1"/>
</dbReference>
<dbReference type="STRING" id="463040.CAL15_00455"/>
<feature type="domain" description="Carboxymuconolactone decarboxylase-like" evidence="1">
    <location>
        <begin position="38"/>
        <end position="121"/>
    </location>
</feature>
<evidence type="ECO:0000259" key="1">
    <source>
        <dbReference type="Pfam" id="PF02627"/>
    </source>
</evidence>
<reference evidence="2 3" key="1">
    <citation type="submission" date="2017-05" db="EMBL/GenBank/DDBJ databases">
        <title>Complete and WGS of Bordetella genogroups.</title>
        <authorList>
            <person name="Spilker T."/>
            <person name="LiPuma J."/>
        </authorList>
    </citation>
    <scope>NUCLEOTIDE SEQUENCE [LARGE SCALE GENOMIC DNA]</scope>
    <source>
        <strain evidence="2 3">AU7206</strain>
    </source>
</reference>
<proteinExistence type="predicted"/>
<evidence type="ECO:0000313" key="2">
    <source>
        <dbReference type="EMBL" id="ARP92980.1"/>
    </source>
</evidence>
<dbReference type="AlphaFoldDB" id="A0A1W6Z773"/>
<dbReference type="SUPFAM" id="SSF69118">
    <property type="entry name" value="AhpD-like"/>
    <property type="match status" value="1"/>
</dbReference>
<dbReference type="GO" id="GO:0051920">
    <property type="term" value="F:peroxiredoxin activity"/>
    <property type="evidence" value="ECO:0007669"/>
    <property type="project" value="InterPro"/>
</dbReference>
<dbReference type="Pfam" id="PF02627">
    <property type="entry name" value="CMD"/>
    <property type="match status" value="1"/>
</dbReference>
<dbReference type="OrthoDB" id="9793083at2"/>
<dbReference type="InterPro" id="IPR029032">
    <property type="entry name" value="AhpD-like"/>
</dbReference>
<dbReference type="InterPro" id="IPR052512">
    <property type="entry name" value="4CMD/NDH-1_regulator"/>
</dbReference>
<dbReference type="RefSeq" id="WP_086076819.1">
    <property type="nucleotide sequence ID" value="NZ_CP021111.1"/>
</dbReference>
<protein>
    <recommendedName>
        <fullName evidence="1">Carboxymuconolactone decarboxylase-like domain-containing protein</fullName>
    </recommendedName>
</protein>
<dbReference type="PANTHER" id="PTHR33570">
    <property type="entry name" value="4-CARBOXYMUCONOLACTONE DECARBOXYLASE FAMILY PROTEIN"/>
    <property type="match status" value="1"/>
</dbReference>
<gene>
    <name evidence="2" type="ORF">CAL15_00455</name>
</gene>
<dbReference type="EMBL" id="CP021111">
    <property type="protein sequence ID" value="ARP92980.1"/>
    <property type="molecule type" value="Genomic_DNA"/>
</dbReference>
<sequence length="138" mass="15978">MTQKPDDFTEIGDKTRRTIIGDEYVDPMLASLSPFDREWQKYLNNELWGRTWARGVLSHQQLSLINLGMLAGLGRMEEFELHFRIALKRTKVPLAQLREVLMHLSFYCGVPVGRDCFAIARRILKEENIDLTELEGTP</sequence>
<name>A0A1W6Z773_9BORD</name>
<dbReference type="InterPro" id="IPR003779">
    <property type="entry name" value="CMD-like"/>
</dbReference>
<dbReference type="Gene3D" id="1.20.1290.10">
    <property type="entry name" value="AhpD-like"/>
    <property type="match status" value="1"/>
</dbReference>
<dbReference type="KEGG" id="bgm:CAL15_00455"/>
<evidence type="ECO:0000313" key="3">
    <source>
        <dbReference type="Proteomes" id="UP000194161"/>
    </source>
</evidence>
<keyword evidence="3" id="KW-1185">Reference proteome</keyword>
<accession>A0A1W6Z773</accession>